<dbReference type="PANTHER" id="PTHR11214">
    <property type="entry name" value="BETA-1,3-N-ACETYLGLUCOSAMINYLTRANSFERASE"/>
    <property type="match status" value="1"/>
</dbReference>
<comment type="cofactor">
    <cofactor evidence="1 13">
        <name>Mn(2+)</name>
        <dbReference type="ChEBI" id="CHEBI:29035"/>
    </cofactor>
</comment>
<keyword evidence="9" id="KW-1133">Transmembrane helix</keyword>
<dbReference type="InterPro" id="IPR002659">
    <property type="entry name" value="Glyco_trans_31"/>
</dbReference>
<gene>
    <name evidence="14" type="ORF">H5410_063464</name>
</gene>
<evidence type="ECO:0000256" key="4">
    <source>
        <dbReference type="ARBA" id="ARBA00008661"/>
    </source>
</evidence>
<sequence length="327" mass="37175">MLGEFSKAHEAIRSLDSSIAKIRFEMPSTKTFLGTKEMEDLPTMITADTERIGIRRKTFLVIGINTAFSGRRRRDSIRETWMPQGEKLLRLEQEKGIVVRFMIGHSAISNSILDRAVDLEDAQHKDILRLDHIEGYHELSAKTKDFFATEVTNWDAEFYVKVDDDVHVNLGTLAATLARHRLKSMVYIGCMKSGPVLNRKNVKYHEPEFWKFGDPGNKYFRHATGQIYAISRDLAKYIAINRLILHKYANEDVSLGAWLIGLEVEHIDDRSMCCGTPPECEWKAQAGKVCVASFEWSCSGICKSVQRIKHVHAKCGENAATLWDALL</sequence>
<dbReference type="EMBL" id="JACXVP010000012">
    <property type="protein sequence ID" value="KAG5573698.1"/>
    <property type="molecule type" value="Genomic_DNA"/>
</dbReference>
<dbReference type="OrthoDB" id="1158011at2759"/>
<evidence type="ECO:0000256" key="13">
    <source>
        <dbReference type="RuleBase" id="RU363063"/>
    </source>
</evidence>
<evidence type="ECO:0000256" key="9">
    <source>
        <dbReference type="ARBA" id="ARBA00022989"/>
    </source>
</evidence>
<dbReference type="GO" id="GO:0048531">
    <property type="term" value="F:beta-1,3-galactosyltransferase activity"/>
    <property type="evidence" value="ECO:0007669"/>
    <property type="project" value="TreeGrafter"/>
</dbReference>
<comment type="caution">
    <text evidence="14">The sequence shown here is derived from an EMBL/GenBank/DDBJ whole genome shotgun (WGS) entry which is preliminary data.</text>
</comment>
<evidence type="ECO:0000256" key="11">
    <source>
        <dbReference type="ARBA" id="ARBA00023136"/>
    </source>
</evidence>
<dbReference type="GO" id="GO:0000139">
    <property type="term" value="C:Golgi membrane"/>
    <property type="evidence" value="ECO:0007669"/>
    <property type="project" value="UniProtKB-SubCell"/>
</dbReference>
<keyword evidence="7" id="KW-0812">Transmembrane</keyword>
<reference evidence="14 15" key="1">
    <citation type="submission" date="2020-09" db="EMBL/GenBank/DDBJ databases">
        <title>De no assembly of potato wild relative species, Solanum commersonii.</title>
        <authorList>
            <person name="Cho K."/>
        </authorList>
    </citation>
    <scope>NUCLEOTIDE SEQUENCE [LARGE SCALE GENOMIC DNA]</scope>
    <source>
        <strain evidence="14">LZ3.2</strain>
        <tissue evidence="14">Leaf</tissue>
    </source>
</reference>
<dbReference type="FunFam" id="3.90.550.50:FF:000002">
    <property type="entry name" value="Hexosyltransferase"/>
    <property type="match status" value="1"/>
</dbReference>
<dbReference type="Pfam" id="PF01762">
    <property type="entry name" value="Galactosyl_T"/>
    <property type="match status" value="1"/>
</dbReference>
<organism evidence="14 15">
    <name type="scientific">Solanum commersonii</name>
    <name type="common">Commerson's wild potato</name>
    <name type="synonym">Commerson's nightshade</name>
    <dbReference type="NCBI Taxonomy" id="4109"/>
    <lineage>
        <taxon>Eukaryota</taxon>
        <taxon>Viridiplantae</taxon>
        <taxon>Streptophyta</taxon>
        <taxon>Embryophyta</taxon>
        <taxon>Tracheophyta</taxon>
        <taxon>Spermatophyta</taxon>
        <taxon>Magnoliopsida</taxon>
        <taxon>eudicotyledons</taxon>
        <taxon>Gunneridae</taxon>
        <taxon>Pentapetalae</taxon>
        <taxon>asterids</taxon>
        <taxon>lamiids</taxon>
        <taxon>Solanales</taxon>
        <taxon>Solanaceae</taxon>
        <taxon>Solanoideae</taxon>
        <taxon>Solaneae</taxon>
        <taxon>Solanum</taxon>
    </lineage>
</organism>
<keyword evidence="6" id="KW-0808">Transferase</keyword>
<evidence type="ECO:0000256" key="6">
    <source>
        <dbReference type="ARBA" id="ARBA00022679"/>
    </source>
</evidence>
<evidence type="ECO:0000256" key="10">
    <source>
        <dbReference type="ARBA" id="ARBA00023034"/>
    </source>
</evidence>
<keyword evidence="10 13" id="KW-0333">Golgi apparatus</keyword>
<accession>A0A9J5WDK6</accession>
<evidence type="ECO:0000256" key="1">
    <source>
        <dbReference type="ARBA" id="ARBA00001936"/>
    </source>
</evidence>
<name>A0A9J5WDK6_SOLCO</name>
<comment type="subcellular location">
    <subcellularLocation>
        <location evidence="2 13">Golgi apparatus membrane</location>
        <topology evidence="2 13">Single-pass type II membrane protein</topology>
    </subcellularLocation>
</comment>
<keyword evidence="11" id="KW-0472">Membrane</keyword>
<protein>
    <recommendedName>
        <fullName evidence="13">Hexosyltransferase</fullName>
        <ecNumber evidence="13">2.4.1.-</ecNumber>
    </recommendedName>
</protein>
<comment type="similarity">
    <text evidence="4 13">Belongs to the glycosyltransferase 31 family.</text>
</comment>
<keyword evidence="12 13" id="KW-0464">Manganese</keyword>
<evidence type="ECO:0000256" key="5">
    <source>
        <dbReference type="ARBA" id="ARBA00022676"/>
    </source>
</evidence>
<evidence type="ECO:0000256" key="7">
    <source>
        <dbReference type="ARBA" id="ARBA00022692"/>
    </source>
</evidence>
<evidence type="ECO:0000313" key="14">
    <source>
        <dbReference type="EMBL" id="KAG5573698.1"/>
    </source>
</evidence>
<comment type="pathway">
    <text evidence="3">Protein modification; protein glycosylation.</text>
</comment>
<dbReference type="EC" id="2.4.1.-" evidence="13"/>
<dbReference type="Gene3D" id="3.90.550.50">
    <property type="match status" value="1"/>
</dbReference>
<proteinExistence type="inferred from homology"/>
<evidence type="ECO:0000256" key="12">
    <source>
        <dbReference type="ARBA" id="ARBA00023211"/>
    </source>
</evidence>
<keyword evidence="8" id="KW-0735">Signal-anchor</keyword>
<evidence type="ECO:0000256" key="2">
    <source>
        <dbReference type="ARBA" id="ARBA00004323"/>
    </source>
</evidence>
<keyword evidence="15" id="KW-1185">Reference proteome</keyword>
<dbReference type="PANTHER" id="PTHR11214:SF270">
    <property type="entry name" value="HEXOSYLTRANSFERASE"/>
    <property type="match status" value="1"/>
</dbReference>
<dbReference type="AlphaFoldDB" id="A0A9J5WDK6"/>
<dbReference type="Proteomes" id="UP000824120">
    <property type="component" value="Chromosome 12"/>
</dbReference>
<evidence type="ECO:0000256" key="8">
    <source>
        <dbReference type="ARBA" id="ARBA00022968"/>
    </source>
</evidence>
<keyword evidence="5 13" id="KW-0328">Glycosyltransferase</keyword>
<evidence type="ECO:0000313" key="15">
    <source>
        <dbReference type="Proteomes" id="UP000824120"/>
    </source>
</evidence>
<evidence type="ECO:0000256" key="3">
    <source>
        <dbReference type="ARBA" id="ARBA00004922"/>
    </source>
</evidence>